<dbReference type="GO" id="GO:0034355">
    <property type="term" value="P:NAD+ biosynthetic process via the salvage pathway"/>
    <property type="evidence" value="ECO:0007669"/>
    <property type="project" value="UniProtKB-ARBA"/>
</dbReference>
<comment type="function">
    <text evidence="9">Catalyzes the first step in the biosynthesis of NAD from nicotinic acid, the ATP-dependent synthesis of beta-nicotinate D-ribonucleotide from nicotinate and 5-phospho-D-ribose 1-phosphate.</text>
</comment>
<dbReference type="PANTHER" id="PTHR11098">
    <property type="entry name" value="NICOTINATE PHOSPHORIBOSYLTRANSFERASE"/>
    <property type="match status" value="1"/>
</dbReference>
<organism evidence="12 13">
    <name type="scientific">Cardiobacterium hominis</name>
    <dbReference type="NCBI Taxonomy" id="2718"/>
    <lineage>
        <taxon>Bacteria</taxon>
        <taxon>Pseudomonadati</taxon>
        <taxon>Pseudomonadota</taxon>
        <taxon>Gammaproteobacteria</taxon>
        <taxon>Cardiobacteriales</taxon>
        <taxon>Cardiobacteriaceae</taxon>
        <taxon>Cardiobacterium</taxon>
    </lineage>
</organism>
<dbReference type="GO" id="GO:0047280">
    <property type="term" value="F:nicotinamide phosphoribosyltransferase activity"/>
    <property type="evidence" value="ECO:0007669"/>
    <property type="project" value="UniProtKB-ARBA"/>
</dbReference>
<keyword evidence="5 9" id="KW-0436">Ligase</keyword>
<evidence type="ECO:0000256" key="3">
    <source>
        <dbReference type="ARBA" id="ARBA00013236"/>
    </source>
</evidence>
<evidence type="ECO:0000256" key="9">
    <source>
        <dbReference type="RuleBase" id="RU365100"/>
    </source>
</evidence>
<gene>
    <name evidence="12" type="ORF">CHUV0807_2443</name>
</gene>
<dbReference type="NCBIfam" id="NF009131">
    <property type="entry name" value="PRK12484.1"/>
    <property type="match status" value="1"/>
</dbReference>
<dbReference type="RefSeq" id="WP_079542237.1">
    <property type="nucleotide sequence ID" value="NZ_FKLO01000082.1"/>
</dbReference>
<evidence type="ECO:0000256" key="4">
    <source>
        <dbReference type="ARBA" id="ARBA00022553"/>
    </source>
</evidence>
<dbReference type="InterPro" id="IPR006405">
    <property type="entry name" value="Nic_PRibTrfase_pncB"/>
</dbReference>
<dbReference type="Gene3D" id="3.20.20.70">
    <property type="entry name" value="Aldolase class I"/>
    <property type="match status" value="1"/>
</dbReference>
<dbReference type="Pfam" id="PF17767">
    <property type="entry name" value="NAPRTase_N"/>
    <property type="match status" value="1"/>
</dbReference>
<keyword evidence="7 9" id="KW-0808">Transferase</keyword>
<dbReference type="InterPro" id="IPR036068">
    <property type="entry name" value="Nicotinate_pribotase-like_C"/>
</dbReference>
<sequence length="484" mass="54428">MKQAPANHRVLLMDYYALTMAQSHFSQGRQHEIAYFDYFFRTVPDHGGYAIFAGLTQVLDYLEFLHFTPDDIAFLRSKGVFTAEFLDYLANFRFRGDVRAVPEGSVIFPHEPLLTVRAPLIDCQLIEAYLLLTLNHQSRIATKAARIVHEAAGRPVFEFGARRAHGGDAAHYGARAAYIGGVAATANTYSEYVSGIPVVGTMAHAFVQSFDSEYEAFLQYAKTWPDNTVLLVDTYDTLRQGIPNAIRVHNEYLAPNGHALRGIRIDSGDLAYLSNRAREMLDAAGLHNTKITVSNSLDEYLIKDLVQQGAAIDNFGVGERLITAKSNPVFGGVYKIVALEKDGAIIPKIKISETLAKTTTPGYKQLWRLYDAGGKAIADVITLHDETIDDSQPYELFDPEYPWKRKTVTGFRAEKRLQTWMEAGARSIAMPSLTDVRAYCQREQQTLWDEIRRLENPHGYYVDLSQALWQLKQDLIREHAGKPQ</sequence>
<dbReference type="SUPFAM" id="SSF54675">
    <property type="entry name" value="Nicotinate/Quinolinate PRTase N-terminal domain-like"/>
    <property type="match status" value="1"/>
</dbReference>
<reference evidence="13" key="1">
    <citation type="submission" date="2016-04" db="EMBL/GenBank/DDBJ databases">
        <authorList>
            <person name="Tagini F."/>
        </authorList>
    </citation>
    <scope>NUCLEOTIDE SEQUENCE [LARGE SCALE GENOMIC DNA]</scope>
    <source>
        <strain evidence="13">CHUV0807</strain>
    </source>
</reference>
<dbReference type="EC" id="6.3.4.21" evidence="3 9"/>
<evidence type="ECO:0000313" key="13">
    <source>
        <dbReference type="Proteomes" id="UP000190837"/>
    </source>
</evidence>
<dbReference type="EMBL" id="FKLO01000082">
    <property type="protein sequence ID" value="SAM72265.1"/>
    <property type="molecule type" value="Genomic_DNA"/>
</dbReference>
<keyword evidence="12" id="KW-0328">Glycosyltransferase</keyword>
<dbReference type="GO" id="GO:0005829">
    <property type="term" value="C:cytosol"/>
    <property type="evidence" value="ECO:0007669"/>
    <property type="project" value="TreeGrafter"/>
</dbReference>
<dbReference type="InterPro" id="IPR013785">
    <property type="entry name" value="Aldolase_TIM"/>
</dbReference>
<comment type="similarity">
    <text evidence="2 9">Belongs to the NAPRTase family.</text>
</comment>
<proteinExistence type="inferred from homology"/>
<dbReference type="SUPFAM" id="SSF51690">
    <property type="entry name" value="Nicotinate/Quinolinate PRTase C-terminal domain-like"/>
    <property type="match status" value="1"/>
</dbReference>
<dbReference type="CDD" id="cd01570">
    <property type="entry name" value="NAPRTase_A"/>
    <property type="match status" value="1"/>
</dbReference>
<comment type="catalytic activity">
    <reaction evidence="8 9">
        <text>5-phospho-alpha-D-ribose 1-diphosphate + nicotinate + ATP + H2O = nicotinate beta-D-ribonucleotide + ADP + phosphate + diphosphate</text>
        <dbReference type="Rhea" id="RHEA:36163"/>
        <dbReference type="ChEBI" id="CHEBI:15377"/>
        <dbReference type="ChEBI" id="CHEBI:30616"/>
        <dbReference type="ChEBI" id="CHEBI:32544"/>
        <dbReference type="ChEBI" id="CHEBI:33019"/>
        <dbReference type="ChEBI" id="CHEBI:43474"/>
        <dbReference type="ChEBI" id="CHEBI:57502"/>
        <dbReference type="ChEBI" id="CHEBI:58017"/>
        <dbReference type="ChEBI" id="CHEBI:456216"/>
        <dbReference type="EC" id="6.3.4.21"/>
    </reaction>
</comment>
<dbReference type="Gene3D" id="3.20.140.10">
    <property type="entry name" value="nicotinate phosphoribosyltransferase"/>
    <property type="match status" value="1"/>
</dbReference>
<dbReference type="AlphaFoldDB" id="A0A1C3H777"/>
<dbReference type="PANTHER" id="PTHR11098:SF1">
    <property type="entry name" value="NICOTINATE PHOSPHORIBOSYLTRANSFERASE"/>
    <property type="match status" value="1"/>
</dbReference>
<evidence type="ECO:0000256" key="7">
    <source>
        <dbReference type="ARBA" id="ARBA00022679"/>
    </source>
</evidence>
<dbReference type="Pfam" id="PF17956">
    <property type="entry name" value="NAPRTase_C"/>
    <property type="match status" value="1"/>
</dbReference>
<evidence type="ECO:0000256" key="5">
    <source>
        <dbReference type="ARBA" id="ARBA00022598"/>
    </source>
</evidence>
<dbReference type="InterPro" id="IPR040727">
    <property type="entry name" value="NAPRTase_N"/>
</dbReference>
<keyword evidence="6 9" id="KW-0662">Pyridine nucleotide biosynthesis</keyword>
<dbReference type="Proteomes" id="UP000190837">
    <property type="component" value="Unassembled WGS sequence"/>
</dbReference>
<evidence type="ECO:0000313" key="12">
    <source>
        <dbReference type="EMBL" id="SAM72265.1"/>
    </source>
</evidence>
<evidence type="ECO:0000256" key="6">
    <source>
        <dbReference type="ARBA" id="ARBA00022642"/>
    </source>
</evidence>
<comment type="pathway">
    <text evidence="1 9">Cofactor biosynthesis; NAD(+) biosynthesis; nicotinate D-ribonucleotide from nicotinate: step 1/1.</text>
</comment>
<dbReference type="FunFam" id="3.20.20.70:FF:000076">
    <property type="entry name" value="Nicotinate phosphoribosyltransferase"/>
    <property type="match status" value="1"/>
</dbReference>
<name>A0A1C3H777_9GAMM</name>
<dbReference type="InterPro" id="IPR007229">
    <property type="entry name" value="Nic_PRibTrfase-Fam"/>
</dbReference>
<dbReference type="UniPathway" id="UPA00253">
    <property type="reaction ID" value="UER00457"/>
</dbReference>
<evidence type="ECO:0000256" key="1">
    <source>
        <dbReference type="ARBA" id="ARBA00004952"/>
    </source>
</evidence>
<dbReference type="InterPro" id="IPR041619">
    <property type="entry name" value="NAPRTase_C"/>
</dbReference>
<comment type="PTM">
    <text evidence="9">Transiently phosphorylated on a His residue during the reaction cycle. Phosphorylation strongly increases the affinity for substrates and increases the rate of nicotinate D-ribonucleotide production. Dephosphorylation regenerates the low-affinity form of the enzyme, leading to product release.</text>
</comment>
<protein>
    <recommendedName>
        <fullName evidence="3 9">Nicotinate phosphoribosyltransferase</fullName>
        <ecNumber evidence="3 9">6.3.4.21</ecNumber>
    </recommendedName>
</protein>
<feature type="domain" description="Nicotinate phosphoribosyltransferase C-terminal" evidence="11">
    <location>
        <begin position="364"/>
        <end position="472"/>
    </location>
</feature>
<evidence type="ECO:0000259" key="11">
    <source>
        <dbReference type="Pfam" id="PF17956"/>
    </source>
</evidence>
<dbReference type="GO" id="GO:0004516">
    <property type="term" value="F:nicotinate phosphoribosyltransferase activity"/>
    <property type="evidence" value="ECO:0007669"/>
    <property type="project" value="UniProtKB-UniRule"/>
</dbReference>
<feature type="domain" description="Nicotinate phosphoribosyltransferase N-terminal" evidence="10">
    <location>
        <begin position="11"/>
        <end position="135"/>
    </location>
</feature>
<dbReference type="PIRSF" id="PIRSF000484">
    <property type="entry name" value="NAPRT"/>
    <property type="match status" value="1"/>
</dbReference>
<evidence type="ECO:0000256" key="2">
    <source>
        <dbReference type="ARBA" id="ARBA00010897"/>
    </source>
</evidence>
<evidence type="ECO:0000259" key="10">
    <source>
        <dbReference type="Pfam" id="PF17767"/>
    </source>
</evidence>
<dbReference type="NCBIfam" id="TIGR01513">
    <property type="entry name" value="NAPRTase_put"/>
    <property type="match status" value="1"/>
</dbReference>
<evidence type="ECO:0000256" key="8">
    <source>
        <dbReference type="ARBA" id="ARBA00048668"/>
    </source>
</evidence>
<accession>A0A1C3H777</accession>
<keyword evidence="4" id="KW-0597">Phosphoprotein</keyword>
<dbReference type="NCBIfam" id="NF006695">
    <property type="entry name" value="PRK09243.1-2"/>
    <property type="match status" value="1"/>
</dbReference>